<protein>
    <recommendedName>
        <fullName evidence="4">FAD-binding domain-containing protein</fullName>
    </recommendedName>
</protein>
<feature type="domain" description="FAD-binding" evidence="4">
    <location>
        <begin position="100"/>
        <end position="184"/>
    </location>
</feature>
<gene>
    <name evidence="5" type="ORF">OGATHE_001749</name>
</gene>
<dbReference type="InterPro" id="IPR002938">
    <property type="entry name" value="FAD-bd"/>
</dbReference>
<dbReference type="Proteomes" id="UP000788993">
    <property type="component" value="Unassembled WGS sequence"/>
</dbReference>
<dbReference type="Gene3D" id="3.50.50.60">
    <property type="entry name" value="FAD/NAD(P)-binding domain"/>
    <property type="match status" value="1"/>
</dbReference>
<evidence type="ECO:0000313" key="6">
    <source>
        <dbReference type="Proteomes" id="UP000788993"/>
    </source>
</evidence>
<evidence type="ECO:0000313" key="5">
    <source>
        <dbReference type="EMBL" id="KAH3675409.1"/>
    </source>
</evidence>
<reference evidence="5" key="1">
    <citation type="journal article" date="2021" name="Open Biol.">
        <title>Shared evolutionary footprints suggest mitochondrial oxidative damage underlies multiple complex I losses in fungi.</title>
        <authorList>
            <person name="Schikora-Tamarit M.A."/>
            <person name="Marcet-Houben M."/>
            <person name="Nosek J."/>
            <person name="Gabaldon T."/>
        </authorList>
    </citation>
    <scope>NUCLEOTIDE SEQUENCE</scope>
    <source>
        <strain evidence="5">NCAIM Y.01608</strain>
    </source>
</reference>
<organism evidence="5 6">
    <name type="scientific">Ogataea polymorpha</name>
    <dbReference type="NCBI Taxonomy" id="460523"/>
    <lineage>
        <taxon>Eukaryota</taxon>
        <taxon>Fungi</taxon>
        <taxon>Dikarya</taxon>
        <taxon>Ascomycota</taxon>
        <taxon>Saccharomycotina</taxon>
        <taxon>Pichiomycetes</taxon>
        <taxon>Pichiales</taxon>
        <taxon>Pichiaceae</taxon>
        <taxon>Ogataea</taxon>
    </lineage>
</organism>
<sequence>MFPLLLQEDSMALVQKQKLDLVRPMQLQLEVLGLLLTGFNFPDIWTKTVVNSKQDSILINPRERQLTRIYIEVGGSAASQELAQEKAKTVLSSFRIIWQFVEWFGMHKVGQRIATHFSDMDLAFLAGDAAHTHSPKAAQGMNVSMHESVNLAWKLACILRGFPKPLLKSYDKERQKVARDLIEFDMSYAKAFGDANSDALNVACIV</sequence>
<dbReference type="GO" id="GO:0071949">
    <property type="term" value="F:FAD binding"/>
    <property type="evidence" value="ECO:0007669"/>
    <property type="project" value="InterPro"/>
</dbReference>
<evidence type="ECO:0000256" key="1">
    <source>
        <dbReference type="ARBA" id="ARBA00022630"/>
    </source>
</evidence>
<dbReference type="Pfam" id="PF01494">
    <property type="entry name" value="FAD_binding_3"/>
    <property type="match status" value="1"/>
</dbReference>
<keyword evidence="2" id="KW-0274">FAD</keyword>
<keyword evidence="1" id="KW-0285">Flavoprotein</keyword>
<dbReference type="AlphaFoldDB" id="A0A9P8TE35"/>
<proteinExistence type="predicted"/>
<accession>A0A9P8TE35</accession>
<dbReference type="SUPFAM" id="SSF54373">
    <property type="entry name" value="FAD-linked reductases, C-terminal domain"/>
    <property type="match status" value="1"/>
</dbReference>
<dbReference type="PANTHER" id="PTHR43004:SF4">
    <property type="entry name" value="FAD-BINDING DOMAIN-CONTAINING PROTEIN"/>
    <property type="match status" value="1"/>
</dbReference>
<evidence type="ECO:0000256" key="2">
    <source>
        <dbReference type="ARBA" id="ARBA00022827"/>
    </source>
</evidence>
<dbReference type="SUPFAM" id="SSF51905">
    <property type="entry name" value="FAD/NAD(P)-binding domain"/>
    <property type="match status" value="1"/>
</dbReference>
<evidence type="ECO:0000256" key="3">
    <source>
        <dbReference type="ARBA" id="ARBA00023002"/>
    </source>
</evidence>
<keyword evidence="6" id="KW-1185">Reference proteome</keyword>
<dbReference type="InterPro" id="IPR050641">
    <property type="entry name" value="RIFMO-like"/>
</dbReference>
<dbReference type="InterPro" id="IPR036188">
    <property type="entry name" value="FAD/NAD-bd_sf"/>
</dbReference>
<dbReference type="PRINTS" id="PR00420">
    <property type="entry name" value="RNGMNOXGNASE"/>
</dbReference>
<dbReference type="GO" id="GO:0016709">
    <property type="term" value="F:oxidoreductase activity, acting on paired donors, with incorporation or reduction of molecular oxygen, NAD(P)H as one donor, and incorporation of one atom of oxygen"/>
    <property type="evidence" value="ECO:0007669"/>
    <property type="project" value="UniProtKB-ARBA"/>
</dbReference>
<dbReference type="Gene3D" id="3.30.9.10">
    <property type="entry name" value="D-Amino Acid Oxidase, subunit A, domain 2"/>
    <property type="match status" value="1"/>
</dbReference>
<dbReference type="PANTHER" id="PTHR43004">
    <property type="entry name" value="TRK SYSTEM POTASSIUM UPTAKE PROTEIN"/>
    <property type="match status" value="1"/>
</dbReference>
<reference evidence="5" key="2">
    <citation type="submission" date="2021-01" db="EMBL/GenBank/DDBJ databases">
        <authorList>
            <person name="Schikora-Tamarit M.A."/>
        </authorList>
    </citation>
    <scope>NUCLEOTIDE SEQUENCE</scope>
    <source>
        <strain evidence="5">NCAIM Y.01608</strain>
    </source>
</reference>
<evidence type="ECO:0000259" key="4">
    <source>
        <dbReference type="Pfam" id="PF01494"/>
    </source>
</evidence>
<keyword evidence="3" id="KW-0560">Oxidoreductase</keyword>
<comment type="caution">
    <text evidence="5">The sequence shown here is derived from an EMBL/GenBank/DDBJ whole genome shotgun (WGS) entry which is preliminary data.</text>
</comment>
<dbReference type="EMBL" id="JAEUBD010000382">
    <property type="protein sequence ID" value="KAH3675409.1"/>
    <property type="molecule type" value="Genomic_DNA"/>
</dbReference>
<name>A0A9P8TE35_9ASCO</name>